<dbReference type="Pfam" id="PF02591">
    <property type="entry name" value="Zn_ribbon_9"/>
    <property type="match status" value="1"/>
</dbReference>
<proteinExistence type="predicted"/>
<gene>
    <name evidence="5" type="ORF">FHX40_1309</name>
</gene>
<evidence type="ECO:0000259" key="4">
    <source>
        <dbReference type="Pfam" id="PF24481"/>
    </source>
</evidence>
<dbReference type="AlphaFoldDB" id="A0A543IVM9"/>
<dbReference type="InterPro" id="IPR003743">
    <property type="entry name" value="Zf-RING_7"/>
</dbReference>
<keyword evidence="1" id="KW-0175">Coiled coil</keyword>
<feature type="compositionally biased region" description="Basic and acidic residues" evidence="2">
    <location>
        <begin position="77"/>
        <end position="90"/>
    </location>
</feature>
<comment type="caution">
    <text evidence="5">The sequence shown here is derived from an EMBL/GenBank/DDBJ whole genome shotgun (WGS) entry which is preliminary data.</text>
</comment>
<organism evidence="5 6">
    <name type="scientific">Thermopolyspora flexuosa</name>
    <dbReference type="NCBI Taxonomy" id="103836"/>
    <lineage>
        <taxon>Bacteria</taxon>
        <taxon>Bacillati</taxon>
        <taxon>Actinomycetota</taxon>
        <taxon>Actinomycetes</taxon>
        <taxon>Streptosporangiales</taxon>
        <taxon>Streptosporangiaceae</taxon>
        <taxon>Thermopolyspora</taxon>
    </lineage>
</organism>
<dbReference type="PANTHER" id="PTHR39082">
    <property type="entry name" value="PHOSPHOLIPASE C-BETA-2-RELATED"/>
    <property type="match status" value="1"/>
</dbReference>
<sequence>MDGPVVKAAPEAQKRLLDLAELDLVIHRLMHRRRTLPELAEYEETSARLARLATQVIAAETEAGDLAREQAKVESDVESVRARAARDQQRLDSGQVSSPRDLASLQSEIASLKRRQNDLEEVILEIMERREAADAQVQKLTAERDSLSAALEAIAARRDAALAEIDRELAETRDRRGKVAGEIPPDLLGLYEKLREQYEVGAAMLQHGRCQGCKVVLSIAELNAIRAAAPDEVVRCEECRRILVRTPESGL</sequence>
<dbReference type="InterPro" id="IPR052376">
    <property type="entry name" value="Oxidative_Scav/Glycosyltrans"/>
</dbReference>
<reference evidence="5 6" key="1">
    <citation type="submission" date="2019-06" db="EMBL/GenBank/DDBJ databases">
        <title>Sequencing the genomes of 1000 actinobacteria strains.</title>
        <authorList>
            <person name="Klenk H.-P."/>
        </authorList>
    </citation>
    <scope>NUCLEOTIDE SEQUENCE [LARGE SCALE GENOMIC DNA]</scope>
    <source>
        <strain evidence="5 6">DSM 43186</strain>
    </source>
</reference>
<name>A0A543IVM9_9ACTN</name>
<evidence type="ECO:0000313" key="6">
    <source>
        <dbReference type="Proteomes" id="UP000319213"/>
    </source>
</evidence>
<dbReference type="PANTHER" id="PTHR39082:SF1">
    <property type="entry name" value="SCAVENGER RECEPTOR CLASS A MEMBER 3"/>
    <property type="match status" value="1"/>
</dbReference>
<protein>
    <submittedName>
        <fullName evidence="5">Uncharacterized protein</fullName>
    </submittedName>
</protein>
<evidence type="ECO:0000313" key="5">
    <source>
        <dbReference type="EMBL" id="TQM74629.1"/>
    </source>
</evidence>
<accession>A0A543IVM9</accession>
<feature type="domain" description="CT398-like coiled coil hairpin" evidence="4">
    <location>
        <begin position="19"/>
        <end position="198"/>
    </location>
</feature>
<evidence type="ECO:0000259" key="3">
    <source>
        <dbReference type="Pfam" id="PF02591"/>
    </source>
</evidence>
<evidence type="ECO:0000256" key="2">
    <source>
        <dbReference type="SAM" id="MobiDB-lite"/>
    </source>
</evidence>
<keyword evidence="6" id="KW-1185">Reference proteome</keyword>
<feature type="domain" description="C4-type zinc ribbon" evidence="3">
    <location>
        <begin position="209"/>
        <end position="243"/>
    </location>
</feature>
<feature type="region of interest" description="Disordered" evidence="2">
    <location>
        <begin position="77"/>
        <end position="99"/>
    </location>
</feature>
<evidence type="ECO:0000256" key="1">
    <source>
        <dbReference type="SAM" id="Coils"/>
    </source>
</evidence>
<dbReference type="Gene3D" id="1.10.287.1490">
    <property type="match status" value="1"/>
</dbReference>
<dbReference type="Proteomes" id="UP000319213">
    <property type="component" value="Unassembled WGS sequence"/>
</dbReference>
<dbReference type="InterPro" id="IPR056003">
    <property type="entry name" value="CT398_CC_hairpin"/>
</dbReference>
<feature type="coiled-coil region" evidence="1">
    <location>
        <begin position="102"/>
        <end position="157"/>
    </location>
</feature>
<dbReference type="Pfam" id="PF24481">
    <property type="entry name" value="CT398_CC"/>
    <property type="match status" value="1"/>
</dbReference>
<dbReference type="EMBL" id="VFPQ01000001">
    <property type="protein sequence ID" value="TQM74629.1"/>
    <property type="molecule type" value="Genomic_DNA"/>
</dbReference>